<sequence>MRFHLGPYLAFAAFGVFWGTWGAALPALRDEAQLTEGQLGAALLCVGAGALPAMLFTGRAVDRFGVRITGLLLLALAGSGILLAWQATDPLSITIAMLLIGATSGASDVAANALAALGEARSHRRVITLSHAVFSSFVVAASLGAGALRAAGHDVTFVFSVAGLLMAAAGAIVFIRGDGRPLSESPVAATSGGGTARIWPFIAIGSVGALGFAAENAHQSWSAIFLEDELHVGLGFAALAPATFAAAAAITRFTVGSSARIPDRVLLIGGATVASIGSVVVAFATSIPVALMGLAFAAIGMSVLFPTLLSSSLRGVPDERRGRATSAIGATAYLGFVFGPVYVGMLAGLIGLRGAMIGVAALTAVFALAAPMARRLVTGSNQGHGLRRVGAS</sequence>
<dbReference type="InterPro" id="IPR051788">
    <property type="entry name" value="MFS_Transporter"/>
</dbReference>
<reference evidence="7 8" key="1">
    <citation type="submission" date="2023-07" db="EMBL/GenBank/DDBJ databases">
        <title>Comparative genomics of wheat-associated soil bacteria to identify genetic determinants of phenazine resistance.</title>
        <authorList>
            <person name="Mouncey N."/>
        </authorList>
    </citation>
    <scope>NUCLEOTIDE SEQUENCE [LARGE SCALE GENOMIC DNA]</scope>
    <source>
        <strain evidence="7 8">W2I7</strain>
    </source>
</reference>
<comment type="subcellular location">
    <subcellularLocation>
        <location evidence="1">Cell membrane</location>
        <topology evidence="1">Multi-pass membrane protein</topology>
    </subcellularLocation>
</comment>
<dbReference type="Gene3D" id="1.20.1250.20">
    <property type="entry name" value="MFS general substrate transporter like domains"/>
    <property type="match status" value="2"/>
</dbReference>
<feature type="transmembrane region" description="Helical" evidence="5">
    <location>
        <begin position="157"/>
        <end position="175"/>
    </location>
</feature>
<evidence type="ECO:0000256" key="5">
    <source>
        <dbReference type="SAM" id="Phobius"/>
    </source>
</evidence>
<proteinExistence type="predicted"/>
<dbReference type="PANTHER" id="PTHR23514">
    <property type="entry name" value="BYPASS OF STOP CODON PROTEIN 6"/>
    <property type="match status" value="1"/>
</dbReference>
<keyword evidence="3 5" id="KW-1133">Transmembrane helix</keyword>
<accession>A0ABU0P8Y5</accession>
<evidence type="ECO:0000256" key="3">
    <source>
        <dbReference type="ARBA" id="ARBA00022989"/>
    </source>
</evidence>
<feature type="transmembrane region" description="Helical" evidence="5">
    <location>
        <begin position="356"/>
        <end position="377"/>
    </location>
</feature>
<feature type="domain" description="Major facilitator superfamily (MFS) profile" evidence="6">
    <location>
        <begin position="155"/>
        <end position="392"/>
    </location>
</feature>
<evidence type="ECO:0000256" key="4">
    <source>
        <dbReference type="ARBA" id="ARBA00023136"/>
    </source>
</evidence>
<keyword evidence="8" id="KW-1185">Reference proteome</keyword>
<evidence type="ECO:0000313" key="7">
    <source>
        <dbReference type="EMBL" id="MDQ0643802.1"/>
    </source>
</evidence>
<dbReference type="InterPro" id="IPR036259">
    <property type="entry name" value="MFS_trans_sf"/>
</dbReference>
<feature type="transmembrane region" description="Helical" evidence="5">
    <location>
        <begin position="93"/>
        <end position="117"/>
    </location>
</feature>
<comment type="caution">
    <text evidence="7">The sequence shown here is derived from an EMBL/GenBank/DDBJ whole genome shotgun (WGS) entry which is preliminary data.</text>
</comment>
<dbReference type="InterPro" id="IPR011701">
    <property type="entry name" value="MFS"/>
</dbReference>
<feature type="transmembrane region" description="Helical" evidence="5">
    <location>
        <begin position="129"/>
        <end position="151"/>
    </location>
</feature>
<dbReference type="RefSeq" id="WP_307360907.1">
    <property type="nucleotide sequence ID" value="NZ_JAUSXK010000001.1"/>
</dbReference>
<feature type="transmembrane region" description="Helical" evidence="5">
    <location>
        <begin position="265"/>
        <end position="284"/>
    </location>
</feature>
<keyword evidence="4 5" id="KW-0472">Membrane</keyword>
<feature type="transmembrane region" description="Helical" evidence="5">
    <location>
        <begin position="38"/>
        <end position="56"/>
    </location>
</feature>
<feature type="transmembrane region" description="Helical" evidence="5">
    <location>
        <begin position="330"/>
        <end position="350"/>
    </location>
</feature>
<dbReference type="InterPro" id="IPR020846">
    <property type="entry name" value="MFS_dom"/>
</dbReference>
<dbReference type="SUPFAM" id="SSF103473">
    <property type="entry name" value="MFS general substrate transporter"/>
    <property type="match status" value="1"/>
</dbReference>
<feature type="transmembrane region" description="Helical" evidence="5">
    <location>
        <begin position="68"/>
        <end position="87"/>
    </location>
</feature>
<dbReference type="PROSITE" id="PS50850">
    <property type="entry name" value="MFS"/>
    <property type="match status" value="1"/>
</dbReference>
<dbReference type="EMBL" id="JAUSXK010000001">
    <property type="protein sequence ID" value="MDQ0643802.1"/>
    <property type="molecule type" value="Genomic_DNA"/>
</dbReference>
<evidence type="ECO:0000256" key="2">
    <source>
        <dbReference type="ARBA" id="ARBA00022692"/>
    </source>
</evidence>
<organism evidence="7 8">
    <name type="scientific">Microbacterium murale</name>
    <dbReference type="NCBI Taxonomy" id="1081040"/>
    <lineage>
        <taxon>Bacteria</taxon>
        <taxon>Bacillati</taxon>
        <taxon>Actinomycetota</taxon>
        <taxon>Actinomycetes</taxon>
        <taxon>Micrococcales</taxon>
        <taxon>Microbacteriaceae</taxon>
        <taxon>Microbacterium</taxon>
    </lineage>
</organism>
<feature type="transmembrane region" description="Helical" evidence="5">
    <location>
        <begin position="196"/>
        <end position="214"/>
    </location>
</feature>
<protein>
    <submittedName>
        <fullName evidence="7">MFS family arabinose efflux permease</fullName>
    </submittedName>
</protein>
<gene>
    <name evidence="7" type="ORF">QFZ46_001962</name>
</gene>
<evidence type="ECO:0000259" key="6">
    <source>
        <dbReference type="PROSITE" id="PS50850"/>
    </source>
</evidence>
<feature type="transmembrane region" description="Helical" evidence="5">
    <location>
        <begin position="290"/>
        <end position="309"/>
    </location>
</feature>
<dbReference type="Pfam" id="PF07690">
    <property type="entry name" value="MFS_1"/>
    <property type="match status" value="1"/>
</dbReference>
<name>A0ABU0P8Y5_9MICO</name>
<evidence type="ECO:0000256" key="1">
    <source>
        <dbReference type="ARBA" id="ARBA00004651"/>
    </source>
</evidence>
<keyword evidence="2 5" id="KW-0812">Transmembrane</keyword>
<evidence type="ECO:0000313" key="8">
    <source>
        <dbReference type="Proteomes" id="UP001239085"/>
    </source>
</evidence>
<feature type="transmembrane region" description="Helical" evidence="5">
    <location>
        <begin position="234"/>
        <end position="253"/>
    </location>
</feature>
<dbReference type="PANTHER" id="PTHR23514:SF13">
    <property type="entry name" value="INNER MEMBRANE PROTEIN YBJJ"/>
    <property type="match status" value="1"/>
</dbReference>
<dbReference type="Proteomes" id="UP001239085">
    <property type="component" value="Unassembled WGS sequence"/>
</dbReference>